<dbReference type="Gene3D" id="1.10.8.330">
    <property type="entry name" value="PG0816-like"/>
    <property type="match status" value="1"/>
</dbReference>
<dbReference type="PATRIC" id="fig|1324352.5.peg.918"/>
<dbReference type="KEGG" id="cgn:OK18_04275"/>
<dbReference type="STRING" id="1324352.OK18_04275"/>
<dbReference type="RefSeq" id="WP_053327209.1">
    <property type="nucleotide sequence ID" value="NZ_CP009928.1"/>
</dbReference>
<dbReference type="InterPro" id="IPR015082">
    <property type="entry name" value="DUF1896"/>
</dbReference>
<gene>
    <name evidence="1" type="ORF">OK18_04275</name>
</gene>
<dbReference type="OrthoDB" id="1079392at2"/>
<dbReference type="Pfam" id="PF08989">
    <property type="entry name" value="DUF1896"/>
    <property type="match status" value="1"/>
</dbReference>
<sequence>MSTQQKDLSYFRLRLQELLNSSFPEKAHDHKFIDQRSSWASNAYEGAFRSGNPIEQCNEIANYILFEGLHFSKFDTVFQVVCNEFDTLMADEELRPFALTMFPVCEPVFAQYELTDDFAYGYEFDLLYTELTGIIAIWIEENGLQ</sequence>
<dbReference type="Gene3D" id="1.10.8.340">
    <property type="entry name" value="PG0816-like"/>
    <property type="match status" value="1"/>
</dbReference>
<reference evidence="1 2" key="1">
    <citation type="submission" date="2014-11" db="EMBL/GenBank/DDBJ databases">
        <authorList>
            <person name="Park G.-S."/>
            <person name="Hong S.-J."/>
            <person name="Jung B.K."/>
            <person name="Khan A.R."/>
            <person name="Kwak Y."/>
            <person name="Shin J.-H."/>
        </authorList>
    </citation>
    <scope>NUCLEOTIDE SEQUENCE [LARGE SCALE GENOMIC DNA]</scope>
    <source>
        <strain evidence="1 2">DSM 27622</strain>
    </source>
</reference>
<evidence type="ECO:0000313" key="2">
    <source>
        <dbReference type="Proteomes" id="UP000035213"/>
    </source>
</evidence>
<dbReference type="Proteomes" id="UP000035213">
    <property type="component" value="Chromosome"/>
</dbReference>
<dbReference type="EMBL" id="CP009928">
    <property type="protein sequence ID" value="AKK71959.1"/>
    <property type="molecule type" value="Genomic_DNA"/>
</dbReference>
<organism evidence="1 2">
    <name type="scientific">Chryseobacterium gallinarum</name>
    <dbReference type="NCBI Taxonomy" id="1324352"/>
    <lineage>
        <taxon>Bacteria</taxon>
        <taxon>Pseudomonadati</taxon>
        <taxon>Bacteroidota</taxon>
        <taxon>Flavobacteriia</taxon>
        <taxon>Flavobacteriales</taxon>
        <taxon>Weeksellaceae</taxon>
        <taxon>Chryseobacterium group</taxon>
        <taxon>Chryseobacterium</taxon>
    </lineage>
</organism>
<proteinExistence type="predicted"/>
<accession>A0A0G3LZ84</accession>
<evidence type="ECO:0008006" key="3">
    <source>
        <dbReference type="Google" id="ProtNLM"/>
    </source>
</evidence>
<evidence type="ECO:0000313" key="1">
    <source>
        <dbReference type="EMBL" id="AKK71959.1"/>
    </source>
</evidence>
<dbReference type="InterPro" id="IPR036297">
    <property type="entry name" value="PG0816-like_sf"/>
</dbReference>
<dbReference type="AlphaFoldDB" id="A0A0G3LZ84"/>
<protein>
    <recommendedName>
        <fullName evidence="3">DUF1896 domain-containing protein</fullName>
    </recommendedName>
</protein>
<dbReference type="SUPFAM" id="SSF140753">
    <property type="entry name" value="PG0816-like"/>
    <property type="match status" value="1"/>
</dbReference>
<name>A0A0G3LZ84_CHRGL</name>